<comment type="caution">
    <text evidence="14">The sequence shown here is derived from an EMBL/GenBank/DDBJ whole genome shotgun (WGS) entry which is preliminary data.</text>
</comment>
<dbReference type="GO" id="GO:0005267">
    <property type="term" value="F:potassium channel activity"/>
    <property type="evidence" value="ECO:0007669"/>
    <property type="project" value="UniProtKB-KW"/>
</dbReference>
<evidence type="ECO:0000256" key="10">
    <source>
        <dbReference type="ARBA" id="ARBA00023136"/>
    </source>
</evidence>
<evidence type="ECO:0000313" key="15">
    <source>
        <dbReference type="Proteomes" id="UP000031030"/>
    </source>
</evidence>
<keyword evidence="7" id="KW-0630">Potassium</keyword>
<keyword evidence="10 13" id="KW-0472">Membrane</keyword>
<evidence type="ECO:0000256" key="11">
    <source>
        <dbReference type="ARBA" id="ARBA00023303"/>
    </source>
</evidence>
<name>A0A0B2A0U3_9MICO</name>
<feature type="transmembrane region" description="Helical" evidence="13">
    <location>
        <begin position="79"/>
        <end position="103"/>
    </location>
</feature>
<accession>A0A0B2A0U3</accession>
<evidence type="ECO:0000256" key="4">
    <source>
        <dbReference type="ARBA" id="ARBA00022538"/>
    </source>
</evidence>
<evidence type="ECO:0000313" key="14">
    <source>
        <dbReference type="EMBL" id="KHK95200.1"/>
    </source>
</evidence>
<evidence type="ECO:0000256" key="1">
    <source>
        <dbReference type="ARBA" id="ARBA00004141"/>
    </source>
</evidence>
<organism evidence="14 15">
    <name type="scientific">Microbacterium mangrovi</name>
    <dbReference type="NCBI Taxonomy" id="1348253"/>
    <lineage>
        <taxon>Bacteria</taxon>
        <taxon>Bacillati</taxon>
        <taxon>Actinomycetota</taxon>
        <taxon>Actinomycetes</taxon>
        <taxon>Micrococcales</taxon>
        <taxon>Microbacteriaceae</taxon>
        <taxon>Microbacterium</taxon>
    </lineage>
</organism>
<feature type="transmembrane region" description="Helical" evidence="13">
    <location>
        <begin position="179"/>
        <end position="196"/>
    </location>
</feature>
<dbReference type="AlphaFoldDB" id="A0A0B2A0U3"/>
<keyword evidence="8 13" id="KW-1133">Transmembrane helix</keyword>
<proteinExistence type="inferred from homology"/>
<evidence type="ECO:0000256" key="7">
    <source>
        <dbReference type="ARBA" id="ARBA00022958"/>
    </source>
</evidence>
<comment type="similarity">
    <text evidence="2">Belongs to the TMEM175 family.</text>
</comment>
<keyword evidence="9" id="KW-0406">Ion transport</keyword>
<comment type="subcellular location">
    <subcellularLocation>
        <location evidence="1">Membrane</location>
        <topology evidence="1">Multi-pass membrane protein</topology>
    </subcellularLocation>
</comment>
<keyword evidence="6" id="KW-0631">Potassium channel</keyword>
<dbReference type="InterPro" id="IPR010617">
    <property type="entry name" value="TMEM175-like"/>
</dbReference>
<keyword evidence="4" id="KW-0633">Potassium transport</keyword>
<feature type="transmembrane region" description="Helical" evidence="13">
    <location>
        <begin position="148"/>
        <end position="173"/>
    </location>
</feature>
<dbReference type="GO" id="GO:0015252">
    <property type="term" value="F:proton channel activity"/>
    <property type="evidence" value="ECO:0007669"/>
    <property type="project" value="InterPro"/>
</dbReference>
<feature type="transmembrane region" description="Helical" evidence="13">
    <location>
        <begin position="10"/>
        <end position="28"/>
    </location>
</feature>
<keyword evidence="5 13" id="KW-0812">Transmembrane</keyword>
<evidence type="ECO:0000256" key="12">
    <source>
        <dbReference type="ARBA" id="ARBA00034430"/>
    </source>
</evidence>
<reference evidence="14 15" key="1">
    <citation type="submission" date="2014-11" db="EMBL/GenBank/DDBJ databases">
        <title>Genome sequence of Microbacterium mangrovi MUSC 115(T).</title>
        <authorList>
            <person name="Lee L.-H."/>
        </authorList>
    </citation>
    <scope>NUCLEOTIDE SEQUENCE [LARGE SCALE GENOMIC DNA]</scope>
    <source>
        <strain evidence="14 15">MUSC 115</strain>
    </source>
</reference>
<dbReference type="PANTHER" id="PTHR31462:SF5">
    <property type="entry name" value="ENDOSOMAL_LYSOSOMAL PROTON CHANNEL TMEM175"/>
    <property type="match status" value="1"/>
</dbReference>
<evidence type="ECO:0000256" key="13">
    <source>
        <dbReference type="SAM" id="Phobius"/>
    </source>
</evidence>
<keyword evidence="11" id="KW-0407">Ion channel</keyword>
<gene>
    <name evidence="14" type="ORF">LK09_19815</name>
</gene>
<evidence type="ECO:0000256" key="3">
    <source>
        <dbReference type="ARBA" id="ARBA00022448"/>
    </source>
</evidence>
<dbReference type="EMBL" id="JTDK01000027">
    <property type="protein sequence ID" value="KHK95200.1"/>
    <property type="molecule type" value="Genomic_DNA"/>
</dbReference>
<evidence type="ECO:0000256" key="5">
    <source>
        <dbReference type="ARBA" id="ARBA00022692"/>
    </source>
</evidence>
<dbReference type="PANTHER" id="PTHR31462">
    <property type="entry name" value="ENDOSOMAL/LYSOSOMAL POTASSIUM CHANNEL TMEM175"/>
    <property type="match status" value="1"/>
</dbReference>
<keyword evidence="15" id="KW-1185">Reference proteome</keyword>
<dbReference type="Proteomes" id="UP000031030">
    <property type="component" value="Unassembled WGS sequence"/>
</dbReference>
<evidence type="ECO:0000256" key="6">
    <source>
        <dbReference type="ARBA" id="ARBA00022826"/>
    </source>
</evidence>
<protein>
    <recommendedName>
        <fullName evidence="16">Integral membrane protein</fullName>
    </recommendedName>
</protein>
<feature type="transmembrane region" description="Helical" evidence="13">
    <location>
        <begin position="115"/>
        <end position="136"/>
    </location>
</feature>
<feature type="transmembrane region" description="Helical" evidence="13">
    <location>
        <begin position="48"/>
        <end position="67"/>
    </location>
</feature>
<comment type="catalytic activity">
    <reaction evidence="12">
        <text>K(+)(in) = K(+)(out)</text>
        <dbReference type="Rhea" id="RHEA:29463"/>
        <dbReference type="ChEBI" id="CHEBI:29103"/>
    </reaction>
</comment>
<sequence>MLFGAERAKAFVDAVVAIAMTLLILPLMESVNEAASQHESAWTWVLGHTGQLFAFVLSFGIIAMFWVDHHRVFSRVERVSVPLLWITMAWLLSIVWIPVVTAMVGQMSSRDRVLISMYIGSMILTSALALFTRLYLRSHPATHTIEPDRLLAGIAGEIATVALFALALVLALLFPEVSYYALFLMLLTGPLQRLFARMLGVRRPAS</sequence>
<evidence type="ECO:0000256" key="2">
    <source>
        <dbReference type="ARBA" id="ARBA00006920"/>
    </source>
</evidence>
<keyword evidence="3" id="KW-0813">Transport</keyword>
<evidence type="ECO:0000256" key="8">
    <source>
        <dbReference type="ARBA" id="ARBA00022989"/>
    </source>
</evidence>
<evidence type="ECO:0008006" key="16">
    <source>
        <dbReference type="Google" id="ProtNLM"/>
    </source>
</evidence>
<dbReference type="Pfam" id="PF06736">
    <property type="entry name" value="TMEM175"/>
    <property type="match status" value="1"/>
</dbReference>
<evidence type="ECO:0000256" key="9">
    <source>
        <dbReference type="ARBA" id="ARBA00023065"/>
    </source>
</evidence>
<dbReference type="STRING" id="1348253.LK09_19815"/>
<dbReference type="GO" id="GO:0016020">
    <property type="term" value="C:membrane"/>
    <property type="evidence" value="ECO:0007669"/>
    <property type="project" value="UniProtKB-SubCell"/>
</dbReference>